<evidence type="ECO:0000313" key="1">
    <source>
        <dbReference type="EMBL" id="PFT89355.1"/>
    </source>
</evidence>
<sequence length="88" mass="10334">MLTKSDYERFAAEKQCVEQAVTMWKEWMSKQNGDRDKRAAQGTIHVVHCMKLSSHQIALLHDFFDAYLSLLEYGEEQAEAFYKTVMRL</sequence>
<dbReference type="AlphaFoldDB" id="A0A9X7G1C2"/>
<dbReference type="RefSeq" id="WP_098679215.1">
    <property type="nucleotide sequence ID" value="NZ_NVCU01000145.1"/>
</dbReference>
<comment type="caution">
    <text evidence="1">The sequence shown here is derived from an EMBL/GenBank/DDBJ whole genome shotgun (WGS) entry which is preliminary data.</text>
</comment>
<protein>
    <submittedName>
        <fullName evidence="1">Uncharacterized protein</fullName>
    </submittedName>
</protein>
<organism evidence="1 2">
    <name type="scientific">Bacillus thuringiensis</name>
    <dbReference type="NCBI Taxonomy" id="1428"/>
    <lineage>
        <taxon>Bacteria</taxon>
        <taxon>Bacillati</taxon>
        <taxon>Bacillota</taxon>
        <taxon>Bacilli</taxon>
        <taxon>Bacillales</taxon>
        <taxon>Bacillaceae</taxon>
        <taxon>Bacillus</taxon>
        <taxon>Bacillus cereus group</taxon>
    </lineage>
</organism>
<accession>A0A9X7G1C2</accession>
<gene>
    <name evidence="1" type="ORF">COK81_17270</name>
</gene>
<name>A0A9X7G1C2_BACTU</name>
<reference evidence="1 2" key="1">
    <citation type="submission" date="2017-09" db="EMBL/GenBank/DDBJ databases">
        <title>Large-scale bioinformatics analysis of Bacillus genomes uncovers conserved roles of natural products in bacterial physiology.</title>
        <authorList>
            <consortium name="Agbiome Team Llc"/>
            <person name="Bleich R.M."/>
            <person name="Grubbs K.J."/>
            <person name="Santa Maria K.C."/>
            <person name="Allen S.E."/>
            <person name="Farag S."/>
            <person name="Shank E.A."/>
            <person name="Bowers A."/>
        </authorList>
    </citation>
    <scope>NUCLEOTIDE SEQUENCE [LARGE SCALE GENOMIC DNA]</scope>
    <source>
        <strain evidence="1 2">AFS064137</strain>
    </source>
</reference>
<proteinExistence type="predicted"/>
<dbReference type="EMBL" id="NVCU01000145">
    <property type="protein sequence ID" value="PFT89355.1"/>
    <property type="molecule type" value="Genomic_DNA"/>
</dbReference>
<evidence type="ECO:0000313" key="2">
    <source>
        <dbReference type="Proteomes" id="UP000225910"/>
    </source>
</evidence>
<dbReference type="Proteomes" id="UP000225910">
    <property type="component" value="Unassembled WGS sequence"/>
</dbReference>